<feature type="chain" id="PRO_5040891439" evidence="10">
    <location>
        <begin position="32"/>
        <end position="491"/>
    </location>
</feature>
<evidence type="ECO:0000256" key="6">
    <source>
        <dbReference type="ARBA" id="ARBA00023295"/>
    </source>
</evidence>
<evidence type="ECO:0000256" key="8">
    <source>
        <dbReference type="ARBA" id="ARBA00037278"/>
    </source>
</evidence>
<evidence type="ECO:0000256" key="4">
    <source>
        <dbReference type="ARBA" id="ARBA00023180"/>
    </source>
</evidence>
<evidence type="ECO:0000313" key="11">
    <source>
        <dbReference type="EMBL" id="MCU7550228.1"/>
    </source>
</evidence>
<dbReference type="Gene3D" id="2.160.20.10">
    <property type="entry name" value="Single-stranded right-handed beta-helix, Pectin lyase-like"/>
    <property type="match status" value="1"/>
</dbReference>
<name>A0A9X2XP20_9BACT</name>
<evidence type="ECO:0000256" key="3">
    <source>
        <dbReference type="ARBA" id="ARBA00022801"/>
    </source>
</evidence>
<evidence type="ECO:0000256" key="5">
    <source>
        <dbReference type="ARBA" id="ARBA00023277"/>
    </source>
</evidence>
<protein>
    <submittedName>
        <fullName evidence="11">Glycosyl hydrolase family 28 protein</fullName>
    </submittedName>
</protein>
<dbReference type="InterPro" id="IPR012334">
    <property type="entry name" value="Pectin_lyas_fold"/>
</dbReference>
<dbReference type="GO" id="GO:0004650">
    <property type="term" value="F:polygalacturonase activity"/>
    <property type="evidence" value="ECO:0007669"/>
    <property type="project" value="InterPro"/>
</dbReference>
<keyword evidence="3 9" id="KW-0378">Hydrolase</keyword>
<organism evidence="11 12">
    <name type="scientific">Paraflavisolibacter caeni</name>
    <dbReference type="NCBI Taxonomy" id="2982496"/>
    <lineage>
        <taxon>Bacteria</taxon>
        <taxon>Pseudomonadati</taxon>
        <taxon>Bacteroidota</taxon>
        <taxon>Chitinophagia</taxon>
        <taxon>Chitinophagales</taxon>
        <taxon>Chitinophagaceae</taxon>
        <taxon>Paraflavisolibacter</taxon>
    </lineage>
</organism>
<dbReference type="GO" id="GO:0000272">
    <property type="term" value="P:polysaccharide catabolic process"/>
    <property type="evidence" value="ECO:0007669"/>
    <property type="project" value="UniProtKB-KW"/>
</dbReference>
<dbReference type="RefSeq" id="WP_279297667.1">
    <property type="nucleotide sequence ID" value="NZ_JAOTIF010000010.1"/>
</dbReference>
<dbReference type="PANTHER" id="PTHR31736:SF9">
    <property type="entry name" value="ENDO-XYLOGALACTURONAN HYDROLASE A-RELATED"/>
    <property type="match status" value="1"/>
</dbReference>
<dbReference type="AlphaFoldDB" id="A0A9X2XP20"/>
<reference evidence="11" key="1">
    <citation type="submission" date="2022-09" db="EMBL/GenBank/DDBJ databases">
        <authorList>
            <person name="Yuan C."/>
            <person name="Ke Z."/>
        </authorList>
    </citation>
    <scope>NUCLEOTIDE SEQUENCE</scope>
    <source>
        <strain evidence="11">LB-8</strain>
    </source>
</reference>
<evidence type="ECO:0000256" key="1">
    <source>
        <dbReference type="ARBA" id="ARBA00008834"/>
    </source>
</evidence>
<evidence type="ECO:0000256" key="7">
    <source>
        <dbReference type="ARBA" id="ARBA00023326"/>
    </source>
</evidence>
<evidence type="ECO:0000256" key="10">
    <source>
        <dbReference type="SAM" id="SignalP"/>
    </source>
</evidence>
<feature type="signal peptide" evidence="10">
    <location>
        <begin position="1"/>
        <end position="31"/>
    </location>
</feature>
<comment type="similarity">
    <text evidence="1 9">Belongs to the glycosyl hydrolase 28 family.</text>
</comment>
<dbReference type="SUPFAM" id="SSF51126">
    <property type="entry name" value="Pectin lyase-like"/>
    <property type="match status" value="1"/>
</dbReference>
<comment type="function">
    <text evidence="8">Pectinolytic enzyme involved in the degradation of xylogalacturonan (xga), a galacturonan backbone heavily substituted with xylose, and which is one important component of the hairy regions of pectin. Activity requires a galacturonic acid backbone substituted with xylose.</text>
</comment>
<evidence type="ECO:0000313" key="12">
    <source>
        <dbReference type="Proteomes" id="UP001155483"/>
    </source>
</evidence>
<gene>
    <name evidence="11" type="ORF">OCK74_13990</name>
</gene>
<dbReference type="EMBL" id="JAOTIF010000010">
    <property type="protein sequence ID" value="MCU7550228.1"/>
    <property type="molecule type" value="Genomic_DNA"/>
</dbReference>
<keyword evidence="4" id="KW-0325">Glycoprotein</keyword>
<dbReference type="Proteomes" id="UP001155483">
    <property type="component" value="Unassembled WGS sequence"/>
</dbReference>
<keyword evidence="6 9" id="KW-0326">Glycosidase</keyword>
<keyword evidence="7" id="KW-0624">Polysaccharide degradation</keyword>
<proteinExistence type="inferred from homology"/>
<comment type="caution">
    <text evidence="11">The sequence shown here is derived from an EMBL/GenBank/DDBJ whole genome shotgun (WGS) entry which is preliminary data.</text>
</comment>
<keyword evidence="10" id="KW-0732">Signal</keyword>
<reference evidence="11" key="2">
    <citation type="submission" date="2023-04" db="EMBL/GenBank/DDBJ databases">
        <title>Paracnuella aquatica gen. nov., sp. nov., a member of the family Chitinophagaceae isolated from a hot spring.</title>
        <authorList>
            <person name="Wang C."/>
        </authorList>
    </citation>
    <scope>NUCLEOTIDE SEQUENCE</scope>
    <source>
        <strain evidence="11">LB-8</strain>
    </source>
</reference>
<keyword evidence="2" id="KW-0677">Repeat</keyword>
<keyword evidence="12" id="KW-1185">Reference proteome</keyword>
<evidence type="ECO:0000256" key="2">
    <source>
        <dbReference type="ARBA" id="ARBA00022737"/>
    </source>
</evidence>
<dbReference type="Pfam" id="PF00295">
    <property type="entry name" value="Glyco_hydro_28"/>
    <property type="match status" value="1"/>
</dbReference>
<dbReference type="InterPro" id="IPR000743">
    <property type="entry name" value="Glyco_hydro_28"/>
</dbReference>
<keyword evidence="5" id="KW-0119">Carbohydrate metabolism</keyword>
<dbReference type="InterPro" id="IPR011050">
    <property type="entry name" value="Pectin_lyase_fold/virulence"/>
</dbReference>
<sequence>MKTQFSITKKNMQKFLILFFLSCFYCLKTTAQQLITYPVPQAVVYSMHNDDYTVKVRKPGGEWQDLYEYNVKVDLDKPQDASMVYFDFSGTVEVFVQKNNGNVHSVKIRPSSYEIKPILNGNSITFTLTDPKKISIEFDGDKLHNLHLFANPIETFRPDPSDPNVVYFGPGVHMPKDLPGDAFNIPSGKTVYIAGGAIVRGKLLCDKVQNVRILGRGIIDQPQRGVEIRHSSNVTVDGIIVVNPKHYTIFSGGSDQITIRNLKSFSANPWSDGLDFMSCSDVKVDDVFMRNSDDCIAVYGHRWEFYGDAKNYSVTNSTLWADVAHTINIGVHGNTEKTGEVIENLLFKNIEILELDEDDPVSEGCMAIQAGDMNLVRNVRFEDIQVDNFQEGKLLQLRVAFYEKYNAAPGRGIENIYFKNISYNGVNNAPSIINGLDKDHLVQGVTFENLRINGKLITNIEEANIKVGEFAKNITFKNSQPTKKSLTSATN</sequence>
<dbReference type="PANTHER" id="PTHR31736">
    <property type="match status" value="1"/>
</dbReference>
<accession>A0A9X2XP20</accession>
<evidence type="ECO:0000256" key="9">
    <source>
        <dbReference type="RuleBase" id="RU361169"/>
    </source>
</evidence>